<dbReference type="GO" id="GO:0047355">
    <property type="term" value="F:CDP-glycerol glycerophosphotransferase activity"/>
    <property type="evidence" value="ECO:0007669"/>
    <property type="project" value="InterPro"/>
</dbReference>
<dbReference type="Proteomes" id="UP000256977">
    <property type="component" value="Unassembled WGS sequence"/>
</dbReference>
<protein>
    <submittedName>
        <fullName evidence="1">CDP-glycerol:poly(Glycerophosphate) glycerophosphotransferase</fullName>
    </submittedName>
</protein>
<dbReference type="SUPFAM" id="SSF53756">
    <property type="entry name" value="UDP-Glycosyltransferase/glycogen phosphorylase"/>
    <property type="match status" value="1"/>
</dbReference>
<name>A0A3D9KD40_9BACL</name>
<comment type="caution">
    <text evidence="1">The sequence shown here is derived from an EMBL/GenBank/DDBJ whole genome shotgun (WGS) entry which is preliminary data.</text>
</comment>
<reference evidence="1 2" key="1">
    <citation type="submission" date="2018-07" db="EMBL/GenBank/DDBJ databases">
        <title>Genomic Encyclopedia of Type Strains, Phase III (KMG-III): the genomes of soil and plant-associated and newly described type strains.</title>
        <authorList>
            <person name="Whitman W."/>
        </authorList>
    </citation>
    <scope>NUCLEOTIDE SEQUENCE [LARGE SCALE GENOMIC DNA]</scope>
    <source>
        <strain evidence="1 2">CECT 7287</strain>
    </source>
</reference>
<dbReference type="Pfam" id="PF04464">
    <property type="entry name" value="Glyphos_transf"/>
    <property type="match status" value="1"/>
</dbReference>
<dbReference type="AlphaFoldDB" id="A0A3D9KD40"/>
<keyword evidence="2" id="KW-1185">Reference proteome</keyword>
<dbReference type="InterPro" id="IPR007554">
    <property type="entry name" value="Glycerophosphate_synth"/>
</dbReference>
<keyword evidence="1" id="KW-0808">Transferase</keyword>
<dbReference type="GO" id="GO:0016020">
    <property type="term" value="C:membrane"/>
    <property type="evidence" value="ECO:0007669"/>
    <property type="project" value="InterPro"/>
</dbReference>
<evidence type="ECO:0000313" key="2">
    <source>
        <dbReference type="Proteomes" id="UP000256977"/>
    </source>
</evidence>
<dbReference type="OrthoDB" id="2622399at2"/>
<dbReference type="Gene3D" id="3.40.50.12580">
    <property type="match status" value="1"/>
</dbReference>
<organism evidence="1 2">
    <name type="scientific">Cohnella phaseoli</name>
    <dbReference type="NCBI Taxonomy" id="456490"/>
    <lineage>
        <taxon>Bacteria</taxon>
        <taxon>Bacillati</taxon>
        <taxon>Bacillota</taxon>
        <taxon>Bacilli</taxon>
        <taxon>Bacillales</taxon>
        <taxon>Paenibacillaceae</taxon>
        <taxon>Cohnella</taxon>
    </lineage>
</organism>
<dbReference type="RefSeq" id="WP_116060658.1">
    <property type="nucleotide sequence ID" value="NZ_QRDZ01000007.1"/>
</dbReference>
<dbReference type="EMBL" id="QRDZ01000007">
    <property type="protein sequence ID" value="RED84025.1"/>
    <property type="molecule type" value="Genomic_DNA"/>
</dbReference>
<gene>
    <name evidence="1" type="ORF">DFP98_107133</name>
</gene>
<evidence type="ECO:0000313" key="1">
    <source>
        <dbReference type="EMBL" id="RED84025.1"/>
    </source>
</evidence>
<sequence>MTKILFAAYGGGHINAVLPVIKYVQRHTDWDIEVLGLTTAGKKLEEEGIPYIGYKDIIEPDDQAAYRIGRDLVKQLDTKLVSYEESVAYMGLSYMDLVNRFGEVEAKAIFAEKGRQGFLQLTVMERLLKKVKPDLVVATNSPRSEQALITCASILNIPSICLVDLFGFTEIEWIKDRRYGNKVCVLDKRIKDFFIMKGRDESDIVVTGNPAFDYLTDNRLMEEGESLKARKHWKDKKVILWASQPEPGNEQLPRLIEQRLMECVKKHDDWILLLRFHPSEDIKYSELPDRVEINKDNLHPLLHAVDLVVTMTSTVGLEAALLGKPVITVDLSVYTTEVAYSNLGISKGITDLEQLEEALIIALTRQGNCEWENTSLGQSTLNVMKVVRSLVDC</sequence>
<accession>A0A3D9KD40</accession>
<proteinExistence type="predicted"/>
<dbReference type="InterPro" id="IPR043148">
    <property type="entry name" value="TagF_C"/>
</dbReference>